<evidence type="ECO:0000256" key="8">
    <source>
        <dbReference type="ARBA" id="ARBA00022807"/>
    </source>
</evidence>
<dbReference type="GO" id="GO:0006508">
    <property type="term" value="P:proteolysis"/>
    <property type="evidence" value="ECO:0007669"/>
    <property type="project" value="UniProtKB-KW"/>
</dbReference>
<dbReference type="Gene3D" id="3.90.70.10">
    <property type="entry name" value="Cysteine proteinases"/>
    <property type="match status" value="1"/>
</dbReference>
<keyword evidence="19" id="KW-1185">Reference proteome</keyword>
<keyword evidence="3 15" id="KW-0645">Protease</keyword>
<proteinExistence type="inferred from homology"/>
<keyword evidence="10" id="KW-0805">Transcription regulation</keyword>
<dbReference type="InterPro" id="IPR001394">
    <property type="entry name" value="Peptidase_C19_UCH"/>
</dbReference>
<feature type="domain" description="UBP-type" evidence="17">
    <location>
        <begin position="37"/>
        <end position="153"/>
    </location>
</feature>
<evidence type="ECO:0000256" key="7">
    <source>
        <dbReference type="ARBA" id="ARBA00022801"/>
    </source>
</evidence>
<comment type="similarity">
    <text evidence="13">Belongs to the peptidase C19 family. UBP8 subfamily.</text>
</comment>
<keyword evidence="9" id="KW-0862">Zinc</keyword>
<dbReference type="Pfam" id="PF02148">
    <property type="entry name" value="zf-UBP"/>
    <property type="match status" value="1"/>
</dbReference>
<dbReference type="OrthoDB" id="289038at2759"/>
<keyword evidence="4" id="KW-0479">Metal-binding</keyword>
<comment type="subcellular location">
    <subcellularLocation>
        <location evidence="2">Nucleus</location>
    </subcellularLocation>
</comment>
<keyword evidence="7 15" id="KW-0378">Hydrolase</keyword>
<name>A0A9P4IKU8_9PEZI</name>
<dbReference type="InterPro" id="IPR018200">
    <property type="entry name" value="USP_CS"/>
</dbReference>
<evidence type="ECO:0000256" key="14">
    <source>
        <dbReference type="PROSITE-ProRule" id="PRU00502"/>
    </source>
</evidence>
<dbReference type="AlphaFoldDB" id="A0A9P4IKU8"/>
<evidence type="ECO:0000256" key="12">
    <source>
        <dbReference type="ARBA" id="ARBA00023242"/>
    </source>
</evidence>
<dbReference type="PROSITE" id="PS50271">
    <property type="entry name" value="ZF_UBP"/>
    <property type="match status" value="1"/>
</dbReference>
<evidence type="ECO:0000256" key="10">
    <source>
        <dbReference type="ARBA" id="ARBA00023015"/>
    </source>
</evidence>
<keyword evidence="11" id="KW-0804">Transcription</keyword>
<accession>A0A9P4IKU8</accession>
<dbReference type="InterPro" id="IPR038765">
    <property type="entry name" value="Papain-like_cys_pep_sf"/>
</dbReference>
<keyword evidence="5 14" id="KW-0863">Zinc-finger</keyword>
<dbReference type="PROSITE" id="PS00973">
    <property type="entry name" value="USP_2"/>
    <property type="match status" value="1"/>
</dbReference>
<dbReference type="PANTHER" id="PTHR21646">
    <property type="entry name" value="UBIQUITIN CARBOXYL-TERMINAL HYDROLASE"/>
    <property type="match status" value="1"/>
</dbReference>
<feature type="domain" description="USP" evidence="16">
    <location>
        <begin position="180"/>
        <end position="482"/>
    </location>
</feature>
<comment type="catalytic activity">
    <reaction evidence="1 15">
        <text>Thiol-dependent hydrolysis of ester, thioester, amide, peptide and isopeptide bonds formed by the C-terminal Gly of ubiquitin (a 76-residue protein attached to proteins as an intracellular targeting signal).</text>
        <dbReference type="EC" id="3.4.19.12"/>
    </reaction>
</comment>
<evidence type="ECO:0000256" key="13">
    <source>
        <dbReference type="ARBA" id="ARBA00038490"/>
    </source>
</evidence>
<evidence type="ECO:0000256" key="5">
    <source>
        <dbReference type="ARBA" id="ARBA00022771"/>
    </source>
</evidence>
<dbReference type="InterPro" id="IPR013083">
    <property type="entry name" value="Znf_RING/FYVE/PHD"/>
</dbReference>
<dbReference type="GO" id="GO:0016579">
    <property type="term" value="P:protein deubiquitination"/>
    <property type="evidence" value="ECO:0007669"/>
    <property type="project" value="InterPro"/>
</dbReference>
<dbReference type="PROSITE" id="PS00972">
    <property type="entry name" value="USP_1"/>
    <property type="match status" value="1"/>
</dbReference>
<evidence type="ECO:0000256" key="15">
    <source>
        <dbReference type="RuleBase" id="RU366025"/>
    </source>
</evidence>
<evidence type="ECO:0000256" key="2">
    <source>
        <dbReference type="ARBA" id="ARBA00004123"/>
    </source>
</evidence>
<dbReference type="SUPFAM" id="SSF54001">
    <property type="entry name" value="Cysteine proteinases"/>
    <property type="match status" value="1"/>
</dbReference>
<dbReference type="EC" id="3.4.19.12" evidence="15"/>
<keyword evidence="8 15" id="KW-0788">Thiol protease</keyword>
<dbReference type="PANTHER" id="PTHR21646:SF33">
    <property type="entry name" value="UBIQUITIN CARBOXYL-TERMINAL HYDROLASE 22"/>
    <property type="match status" value="1"/>
</dbReference>
<evidence type="ECO:0000256" key="11">
    <source>
        <dbReference type="ARBA" id="ARBA00023163"/>
    </source>
</evidence>
<dbReference type="InterPro" id="IPR001607">
    <property type="entry name" value="Znf_UBP"/>
</dbReference>
<evidence type="ECO:0000259" key="16">
    <source>
        <dbReference type="PROSITE" id="PS50235"/>
    </source>
</evidence>
<dbReference type="GO" id="GO:0008270">
    <property type="term" value="F:zinc ion binding"/>
    <property type="evidence" value="ECO:0007669"/>
    <property type="project" value="UniProtKB-KW"/>
</dbReference>
<dbReference type="Pfam" id="PF00443">
    <property type="entry name" value="UCH"/>
    <property type="match status" value="1"/>
</dbReference>
<evidence type="ECO:0000256" key="4">
    <source>
        <dbReference type="ARBA" id="ARBA00022723"/>
    </source>
</evidence>
<evidence type="ECO:0000259" key="17">
    <source>
        <dbReference type="PROSITE" id="PS50271"/>
    </source>
</evidence>
<gene>
    <name evidence="18" type="ORF">NA57DRAFT_38769</name>
</gene>
<evidence type="ECO:0000256" key="3">
    <source>
        <dbReference type="ARBA" id="ARBA00022670"/>
    </source>
</evidence>
<reference evidence="18" key="1">
    <citation type="journal article" date="2020" name="Stud. Mycol.">
        <title>101 Dothideomycetes genomes: a test case for predicting lifestyles and emergence of pathogens.</title>
        <authorList>
            <person name="Haridas S."/>
            <person name="Albert R."/>
            <person name="Binder M."/>
            <person name="Bloem J."/>
            <person name="Labutti K."/>
            <person name="Salamov A."/>
            <person name="Andreopoulos B."/>
            <person name="Baker S."/>
            <person name="Barry K."/>
            <person name="Bills G."/>
            <person name="Bluhm B."/>
            <person name="Cannon C."/>
            <person name="Castanera R."/>
            <person name="Culley D."/>
            <person name="Daum C."/>
            <person name="Ezra D."/>
            <person name="Gonzalez J."/>
            <person name="Henrissat B."/>
            <person name="Kuo A."/>
            <person name="Liang C."/>
            <person name="Lipzen A."/>
            <person name="Lutzoni F."/>
            <person name="Magnuson J."/>
            <person name="Mondo S."/>
            <person name="Nolan M."/>
            <person name="Ohm R."/>
            <person name="Pangilinan J."/>
            <person name="Park H.-J."/>
            <person name="Ramirez L."/>
            <person name="Alfaro M."/>
            <person name="Sun H."/>
            <person name="Tritt A."/>
            <person name="Yoshinaga Y."/>
            <person name="Zwiers L.-H."/>
            <person name="Turgeon B."/>
            <person name="Goodwin S."/>
            <person name="Spatafora J."/>
            <person name="Crous P."/>
            <person name="Grigoriev I."/>
        </authorList>
    </citation>
    <scope>NUCLEOTIDE SEQUENCE</scope>
    <source>
        <strain evidence="18">CBS 133067</strain>
    </source>
</reference>
<evidence type="ECO:0000256" key="6">
    <source>
        <dbReference type="ARBA" id="ARBA00022786"/>
    </source>
</evidence>
<comment type="caution">
    <text evidence="18">The sequence shown here is derived from an EMBL/GenBank/DDBJ whole genome shotgun (WGS) entry which is preliminary data.</text>
</comment>
<dbReference type="GO" id="GO:0004843">
    <property type="term" value="F:cysteine-type deubiquitinase activity"/>
    <property type="evidence" value="ECO:0007669"/>
    <property type="project" value="UniProtKB-UniRule"/>
</dbReference>
<dbReference type="EMBL" id="ML978125">
    <property type="protein sequence ID" value="KAF2100006.1"/>
    <property type="molecule type" value="Genomic_DNA"/>
</dbReference>
<dbReference type="InterPro" id="IPR028889">
    <property type="entry name" value="USP"/>
</dbReference>
<dbReference type="GO" id="GO:0005634">
    <property type="term" value="C:nucleus"/>
    <property type="evidence" value="ECO:0007669"/>
    <property type="project" value="UniProtKB-SubCell"/>
</dbReference>
<evidence type="ECO:0000256" key="9">
    <source>
        <dbReference type="ARBA" id="ARBA00022833"/>
    </source>
</evidence>
<evidence type="ECO:0000256" key="1">
    <source>
        <dbReference type="ARBA" id="ARBA00000707"/>
    </source>
</evidence>
<dbReference type="Proteomes" id="UP000799772">
    <property type="component" value="Unassembled WGS sequence"/>
</dbReference>
<sequence length="485" mass="54634">MDSITVTPKSAATVASPKVIKTAKSFPSLTNVPYAAYGCEHVQELFKEKRKISQQQYSLLLQTIFEKPHAVSQMRRSPNGDAGRPSLLPTYLCLQCPYVYSEEQRDKHWQLKGHAFSVESRSGYLYCQECADFIYDPAMEEIRLQKGRRKRKLDEYLNGEDARQVTTNSQSVPCRANGLRGLYNMGQTCFMSVIMQSLVHNPLVRAFYLGEGHKNVDCEKESCTSCAMDEIFTEFYSVEKTEGYGAVNMLMGSWNSAQALAGYQQQDAHEYMQFLFHALHTENGGTSDSKSSCSCIIHKTFYGKLQSTVTCEKCKNTTIAYDPVMDLSLDVRNTAKKRKMDKTDGDAAQSRDIELRDCLERFTAKEKLSTGEYTCQNCGGEQQNATKQLSIQKLPPALSIHFKVSRARASKSSSTSPNEHPPSHIYELSSVIVHKGKMDSGHYVSYSREGNDWFMFDDSKVVLSSESDVLGAQAYLLFYLARDLD</sequence>
<dbReference type="PROSITE" id="PS50235">
    <property type="entry name" value="USP_3"/>
    <property type="match status" value="1"/>
</dbReference>
<evidence type="ECO:0000313" key="18">
    <source>
        <dbReference type="EMBL" id="KAF2100006.1"/>
    </source>
</evidence>
<protein>
    <recommendedName>
        <fullName evidence="15">Ubiquitin carboxyl-terminal hydrolase</fullName>
        <ecNumber evidence="15">3.4.19.12</ecNumber>
    </recommendedName>
</protein>
<dbReference type="SUPFAM" id="SSF57850">
    <property type="entry name" value="RING/U-box"/>
    <property type="match status" value="1"/>
</dbReference>
<keyword evidence="12" id="KW-0539">Nucleus</keyword>
<organism evidence="18 19">
    <name type="scientific">Rhizodiscina lignyota</name>
    <dbReference type="NCBI Taxonomy" id="1504668"/>
    <lineage>
        <taxon>Eukaryota</taxon>
        <taxon>Fungi</taxon>
        <taxon>Dikarya</taxon>
        <taxon>Ascomycota</taxon>
        <taxon>Pezizomycotina</taxon>
        <taxon>Dothideomycetes</taxon>
        <taxon>Pleosporomycetidae</taxon>
        <taxon>Aulographales</taxon>
        <taxon>Rhizodiscinaceae</taxon>
        <taxon>Rhizodiscina</taxon>
    </lineage>
</organism>
<evidence type="ECO:0000313" key="19">
    <source>
        <dbReference type="Proteomes" id="UP000799772"/>
    </source>
</evidence>
<dbReference type="InterPro" id="IPR050185">
    <property type="entry name" value="Ub_carboxyl-term_hydrolase"/>
</dbReference>
<keyword evidence="6 15" id="KW-0833">Ubl conjugation pathway</keyword>
<dbReference type="Gene3D" id="3.30.40.10">
    <property type="entry name" value="Zinc/RING finger domain, C3HC4 (zinc finger)"/>
    <property type="match status" value="1"/>
</dbReference>